<dbReference type="GO" id="GO:0005509">
    <property type="term" value="F:calcium ion binding"/>
    <property type="evidence" value="ECO:0007669"/>
    <property type="project" value="InterPro"/>
</dbReference>
<dbReference type="RefSeq" id="WP_128351329.1">
    <property type="nucleotide sequence ID" value="NZ_RSFE01000001.1"/>
</dbReference>
<sequence length="290" mass="31216">MKITLIKSLSALTLTTALTVMSVPPAHAETVEVRGQISYGYSFTPAGVEQYTTGHYLLEITQQPSMPLMYSASSWRQYTDALSQVKVTLFDAEGNEIAVRQPLKVAELTQPTNTLYFDFGRMANYASWTLTGVSQDQFNSQLNLNLRGPNQSLFESTAEFPRFVSSPRYVNATLFSSVETAVGDDALYISGSVTEINYLTQDSDADGILDDVDACPASDLSTTVVVGANDTGVTNSVDSAGCSISDKVQACSADANSKGAEVSCVSHLAKQLRKEGIISNSDHGPLLRHL</sequence>
<dbReference type="Proteomes" id="UP000288789">
    <property type="component" value="Unassembled WGS sequence"/>
</dbReference>
<evidence type="ECO:0000313" key="3">
    <source>
        <dbReference type="Proteomes" id="UP000288789"/>
    </source>
</evidence>
<keyword evidence="3" id="KW-1185">Reference proteome</keyword>
<protein>
    <submittedName>
        <fullName evidence="2">Uncharacterized protein</fullName>
    </submittedName>
</protein>
<accession>A0A443Z7U2</accession>
<dbReference type="EMBL" id="RSFE01000001">
    <property type="protein sequence ID" value="RWU13002.1"/>
    <property type="molecule type" value="Genomic_DNA"/>
</dbReference>
<gene>
    <name evidence="2" type="ORF">EGC76_01950</name>
</gene>
<evidence type="ECO:0000313" key="2">
    <source>
        <dbReference type="EMBL" id="RWU13002.1"/>
    </source>
</evidence>
<dbReference type="InterPro" id="IPR028974">
    <property type="entry name" value="TSP_type-3_rpt"/>
</dbReference>
<dbReference type="OrthoDB" id="6235255at2"/>
<feature type="signal peptide" evidence="1">
    <location>
        <begin position="1"/>
        <end position="28"/>
    </location>
</feature>
<dbReference type="AlphaFoldDB" id="A0A443Z7U2"/>
<keyword evidence="1" id="KW-0732">Signal</keyword>
<proteinExistence type="predicted"/>
<reference evidence="2 3" key="1">
    <citation type="submission" date="2018-12" db="EMBL/GenBank/DDBJ databases">
        <authorList>
            <person name="Li A."/>
            <person name="Zhang M."/>
            <person name="Zhu H."/>
        </authorList>
    </citation>
    <scope>NUCLEOTIDE SEQUENCE [LARGE SCALE GENOMIC DNA]</scope>
    <source>
        <strain evidence="2 3">R04H25</strain>
    </source>
</reference>
<evidence type="ECO:0000256" key="1">
    <source>
        <dbReference type="SAM" id="SignalP"/>
    </source>
</evidence>
<organism evidence="2 3">
    <name type="scientific">Pseudidiomarina gelatinasegens</name>
    <dbReference type="NCBI Taxonomy" id="2487740"/>
    <lineage>
        <taxon>Bacteria</taxon>
        <taxon>Pseudomonadati</taxon>
        <taxon>Pseudomonadota</taxon>
        <taxon>Gammaproteobacteria</taxon>
        <taxon>Alteromonadales</taxon>
        <taxon>Idiomarinaceae</taxon>
        <taxon>Pseudidiomarina</taxon>
    </lineage>
</organism>
<name>A0A443Z7U2_9GAMM</name>
<comment type="caution">
    <text evidence="2">The sequence shown here is derived from an EMBL/GenBank/DDBJ whole genome shotgun (WGS) entry which is preliminary data.</text>
</comment>
<dbReference type="SUPFAM" id="SSF103647">
    <property type="entry name" value="TSP type-3 repeat"/>
    <property type="match status" value="1"/>
</dbReference>
<feature type="chain" id="PRO_5019372465" evidence="1">
    <location>
        <begin position="29"/>
        <end position="290"/>
    </location>
</feature>